<dbReference type="Pfam" id="PF25411">
    <property type="entry name" value="DUF7888"/>
    <property type="match status" value="1"/>
</dbReference>
<reference evidence="3 4" key="1">
    <citation type="submission" date="2018-03" db="EMBL/GenBank/DDBJ databases">
        <authorList>
            <person name="Guldener U."/>
        </authorList>
    </citation>
    <scope>NUCLEOTIDE SEQUENCE [LARGE SCALE GENOMIC DNA]</scope>
    <source>
        <strain evidence="3 4">NBRC100155</strain>
    </source>
</reference>
<protein>
    <submittedName>
        <fullName evidence="3">Related to conserved hypothetical Ustilaginaceae-specific protein</fullName>
    </submittedName>
</protein>
<evidence type="ECO:0000259" key="2">
    <source>
        <dbReference type="Pfam" id="PF25411"/>
    </source>
</evidence>
<dbReference type="EMBL" id="OOIN01000011">
    <property type="protein sequence ID" value="SPO25472.1"/>
    <property type="molecule type" value="Genomic_DNA"/>
</dbReference>
<evidence type="ECO:0000313" key="4">
    <source>
        <dbReference type="Proteomes" id="UP000324022"/>
    </source>
</evidence>
<name>A0A5C3E4H5_9BASI</name>
<keyword evidence="1" id="KW-0732">Signal</keyword>
<feature type="signal peptide" evidence="1">
    <location>
        <begin position="1"/>
        <end position="21"/>
    </location>
</feature>
<keyword evidence="4" id="KW-1185">Reference proteome</keyword>
<sequence length="142" mass="16356">MTFTNLFTIVLLGASIMLAEGHVTTGSETSTWEQRDFASCAKERIATMWDPPHKRPKGASAAICFSGDWHVRNRRPGHYEWVDRLTCKEKHGWITYKNRFDCFYLIGPNDLHMTTDGGSQNLAWNYNSNCEYYPPDKRLTCT</sequence>
<accession>A0A5C3E4H5</accession>
<feature type="domain" description="DUF7888" evidence="2">
    <location>
        <begin position="38"/>
        <end position="142"/>
    </location>
</feature>
<evidence type="ECO:0000313" key="3">
    <source>
        <dbReference type="EMBL" id="SPO25472.1"/>
    </source>
</evidence>
<evidence type="ECO:0000256" key="1">
    <source>
        <dbReference type="SAM" id="SignalP"/>
    </source>
</evidence>
<feature type="chain" id="PRO_5023122301" evidence="1">
    <location>
        <begin position="22"/>
        <end position="142"/>
    </location>
</feature>
<dbReference type="InterPro" id="IPR057210">
    <property type="entry name" value="DUF7888"/>
</dbReference>
<proteinExistence type="predicted"/>
<organism evidence="3 4">
    <name type="scientific">Ustilago trichophora</name>
    <dbReference type="NCBI Taxonomy" id="86804"/>
    <lineage>
        <taxon>Eukaryota</taxon>
        <taxon>Fungi</taxon>
        <taxon>Dikarya</taxon>
        <taxon>Basidiomycota</taxon>
        <taxon>Ustilaginomycotina</taxon>
        <taxon>Ustilaginomycetes</taxon>
        <taxon>Ustilaginales</taxon>
        <taxon>Ustilaginaceae</taxon>
        <taxon>Ustilago</taxon>
    </lineage>
</organism>
<gene>
    <name evidence="3" type="ORF">UTRI_03106_B</name>
</gene>
<dbReference type="Proteomes" id="UP000324022">
    <property type="component" value="Unassembled WGS sequence"/>
</dbReference>
<dbReference type="AlphaFoldDB" id="A0A5C3E4H5"/>